<keyword evidence="7" id="KW-1185">Reference proteome</keyword>
<dbReference type="EMBL" id="CDMY01000061">
    <property type="protein sequence ID" value="CEL92254.1"/>
    <property type="molecule type" value="Genomic_DNA"/>
</dbReference>
<dbReference type="Pfam" id="PF01329">
    <property type="entry name" value="Pterin_4a"/>
    <property type="match status" value="1"/>
</dbReference>
<dbReference type="CDD" id="cd00914">
    <property type="entry name" value="PCD_DCoH_subfamily_b"/>
    <property type="match status" value="1"/>
</dbReference>
<evidence type="ECO:0000256" key="5">
    <source>
        <dbReference type="ARBA" id="ARBA00030497"/>
    </source>
</evidence>
<proteinExistence type="inferred from homology"/>
<evidence type="ECO:0000256" key="1">
    <source>
        <dbReference type="ARBA" id="ARBA00001554"/>
    </source>
</evidence>
<gene>
    <name evidence="6" type="ORF">Vbra_10980</name>
</gene>
<dbReference type="VEuPathDB" id="CryptoDB:Vbra_10980"/>
<organism evidence="6 7">
    <name type="scientific">Vitrella brassicaformis (strain CCMP3155)</name>
    <dbReference type="NCBI Taxonomy" id="1169540"/>
    <lineage>
        <taxon>Eukaryota</taxon>
        <taxon>Sar</taxon>
        <taxon>Alveolata</taxon>
        <taxon>Colpodellida</taxon>
        <taxon>Vitrellaceae</taxon>
        <taxon>Vitrella</taxon>
    </lineage>
</organism>
<dbReference type="STRING" id="1169540.A0A0G4EAI2"/>
<dbReference type="PANTHER" id="PTHR12599:SF0">
    <property type="entry name" value="PTERIN-4-ALPHA-CARBINOLAMINE DEHYDRATASE"/>
    <property type="match status" value="1"/>
</dbReference>
<evidence type="ECO:0000256" key="4">
    <source>
        <dbReference type="ARBA" id="ARBA00023239"/>
    </source>
</evidence>
<dbReference type="EC" id="4.2.1.96" evidence="3"/>
<dbReference type="PANTHER" id="PTHR12599">
    <property type="entry name" value="PTERIN-4-ALPHA-CARBINOLAMINE DEHYDRATASE"/>
    <property type="match status" value="1"/>
</dbReference>
<dbReference type="Gene3D" id="3.30.1360.20">
    <property type="entry name" value="Transcriptional coactivator/pterin dehydratase"/>
    <property type="match status" value="1"/>
</dbReference>
<sequence>MKLDASKLPALLQQHIPKWKVLSEPTRLQRSYAFKDFNEAWGFMSRVALHAEKADHHPNWYNVYNRVDVELSTHDAGGVTQKDIDLATKMEKIAHDMGQDK</sequence>
<dbReference type="NCBIfam" id="NF002018">
    <property type="entry name" value="PRK00823.1-3"/>
    <property type="match status" value="1"/>
</dbReference>
<protein>
    <recommendedName>
        <fullName evidence="3">4a-hydroxytetrahydrobiopterin dehydratase</fullName>
        <ecNumber evidence="3">4.2.1.96</ecNumber>
    </recommendedName>
    <alternativeName>
        <fullName evidence="5">4-alpha-hydroxy-tetrahydropterin dehydratase</fullName>
    </alternativeName>
</protein>
<dbReference type="AlphaFoldDB" id="A0A0G4EAI2"/>
<accession>A0A0G4EAI2</accession>
<dbReference type="SUPFAM" id="SSF55248">
    <property type="entry name" value="PCD-like"/>
    <property type="match status" value="1"/>
</dbReference>
<evidence type="ECO:0000313" key="7">
    <source>
        <dbReference type="Proteomes" id="UP000041254"/>
    </source>
</evidence>
<evidence type="ECO:0000256" key="3">
    <source>
        <dbReference type="ARBA" id="ARBA00013252"/>
    </source>
</evidence>
<comment type="catalytic activity">
    <reaction evidence="1">
        <text>(4aS,6R)-4a-hydroxy-L-erythro-5,6,7,8-tetrahydrobiopterin = (6R)-L-erythro-6,7-dihydrobiopterin + H2O</text>
        <dbReference type="Rhea" id="RHEA:11920"/>
        <dbReference type="ChEBI" id="CHEBI:15377"/>
        <dbReference type="ChEBI" id="CHEBI:15642"/>
        <dbReference type="ChEBI" id="CHEBI:43120"/>
        <dbReference type="EC" id="4.2.1.96"/>
    </reaction>
</comment>
<comment type="similarity">
    <text evidence="2">Belongs to the pterin-4-alpha-carbinolamine dehydratase family.</text>
</comment>
<dbReference type="InterPro" id="IPR036428">
    <property type="entry name" value="PCD_sf"/>
</dbReference>
<dbReference type="Proteomes" id="UP000041254">
    <property type="component" value="Unassembled WGS sequence"/>
</dbReference>
<evidence type="ECO:0000256" key="2">
    <source>
        <dbReference type="ARBA" id="ARBA00006472"/>
    </source>
</evidence>
<dbReference type="OrthoDB" id="277398at2759"/>
<dbReference type="InterPro" id="IPR001533">
    <property type="entry name" value="Pterin_deHydtase"/>
</dbReference>
<reference evidence="6 7" key="1">
    <citation type="submission" date="2014-11" db="EMBL/GenBank/DDBJ databases">
        <authorList>
            <person name="Zhu J."/>
            <person name="Qi W."/>
            <person name="Song R."/>
        </authorList>
    </citation>
    <scope>NUCLEOTIDE SEQUENCE [LARGE SCALE GENOMIC DNA]</scope>
</reference>
<dbReference type="FunCoup" id="A0A0G4EAI2">
    <property type="interactions" value="5"/>
</dbReference>
<keyword evidence="4" id="KW-0456">Lyase</keyword>
<dbReference type="OMA" id="FMTRVAF"/>
<dbReference type="GO" id="GO:0006729">
    <property type="term" value="P:tetrahydrobiopterin biosynthetic process"/>
    <property type="evidence" value="ECO:0007669"/>
    <property type="project" value="InterPro"/>
</dbReference>
<dbReference type="PhylomeDB" id="A0A0G4EAI2"/>
<dbReference type="GO" id="GO:0008124">
    <property type="term" value="F:4-alpha-hydroxytetrahydrobiopterin dehydratase activity"/>
    <property type="evidence" value="ECO:0007669"/>
    <property type="project" value="UniProtKB-EC"/>
</dbReference>
<name>A0A0G4EAI2_VITBC</name>
<dbReference type="HAMAP" id="MF_00434">
    <property type="entry name" value="Pterin_4_alpha"/>
    <property type="match status" value="1"/>
</dbReference>
<dbReference type="InParanoid" id="A0A0G4EAI2"/>
<evidence type="ECO:0000313" key="6">
    <source>
        <dbReference type="EMBL" id="CEL92254.1"/>
    </source>
</evidence>